<evidence type="ECO:0000313" key="2">
    <source>
        <dbReference type="EMBL" id="SVE44410.1"/>
    </source>
</evidence>
<organism evidence="2">
    <name type="scientific">marine metagenome</name>
    <dbReference type="NCBI Taxonomy" id="408172"/>
    <lineage>
        <taxon>unclassified sequences</taxon>
        <taxon>metagenomes</taxon>
        <taxon>ecological metagenomes</taxon>
    </lineage>
</organism>
<dbReference type="InterPro" id="IPR052744">
    <property type="entry name" value="GPAT/DAPAT"/>
</dbReference>
<feature type="non-terminal residue" evidence="2">
    <location>
        <position position="1"/>
    </location>
</feature>
<gene>
    <name evidence="2" type="ORF">METZ01_LOCUS497264</name>
</gene>
<dbReference type="Pfam" id="PF01553">
    <property type="entry name" value="Acyltransferase"/>
    <property type="match status" value="1"/>
</dbReference>
<sequence length="235" mass="27163">IIFVANHPNFFMDPLIIGSYCPRVLYFFAKSTLFNSPLKKRILTRLNLVPVYRKIDDKQNMGKNLDSFNRGYEILENNGSFLIFPEGVSIGKRILEKIKTGAARIGLEAELKNNFDLNIVIIPIGLSYSDQVRFRSNIMIRFGDPIELSKFEKEYKKNKIDTVKKVTSIIESSLNKLTNYIQTDELEDIVQGLELIYKMELMTELGMEIDNKNDDFITTKILTNAVQWYKDNEPS</sequence>
<dbReference type="PANTHER" id="PTHR31605:SF0">
    <property type="entry name" value="GLYCEROL-3-PHOSPHATE O-ACYLTRANSFERASE 1"/>
    <property type="match status" value="1"/>
</dbReference>
<protein>
    <recommendedName>
        <fullName evidence="1">Phospholipid/glycerol acyltransferase domain-containing protein</fullName>
    </recommendedName>
</protein>
<dbReference type="PANTHER" id="PTHR31605">
    <property type="entry name" value="GLYCEROL-3-PHOSPHATE O-ACYLTRANSFERASE 1"/>
    <property type="match status" value="1"/>
</dbReference>
<name>A0A383DJB7_9ZZZZ</name>
<dbReference type="AlphaFoldDB" id="A0A383DJB7"/>
<dbReference type="InterPro" id="IPR002123">
    <property type="entry name" value="Plipid/glycerol_acylTrfase"/>
</dbReference>
<dbReference type="GO" id="GO:0004366">
    <property type="term" value="F:glycerol-3-phosphate O-acyltransferase activity"/>
    <property type="evidence" value="ECO:0007669"/>
    <property type="project" value="TreeGrafter"/>
</dbReference>
<dbReference type="SUPFAM" id="SSF69593">
    <property type="entry name" value="Glycerol-3-phosphate (1)-acyltransferase"/>
    <property type="match status" value="1"/>
</dbReference>
<dbReference type="GO" id="GO:0008654">
    <property type="term" value="P:phospholipid biosynthetic process"/>
    <property type="evidence" value="ECO:0007669"/>
    <property type="project" value="TreeGrafter"/>
</dbReference>
<feature type="non-terminal residue" evidence="2">
    <location>
        <position position="235"/>
    </location>
</feature>
<dbReference type="EMBL" id="UINC01217698">
    <property type="protein sequence ID" value="SVE44410.1"/>
    <property type="molecule type" value="Genomic_DNA"/>
</dbReference>
<dbReference type="GO" id="GO:0016287">
    <property type="term" value="F:glycerone-phosphate O-acyltransferase activity"/>
    <property type="evidence" value="ECO:0007669"/>
    <property type="project" value="TreeGrafter"/>
</dbReference>
<reference evidence="2" key="1">
    <citation type="submission" date="2018-05" db="EMBL/GenBank/DDBJ databases">
        <authorList>
            <person name="Lanie J.A."/>
            <person name="Ng W.-L."/>
            <person name="Kazmierczak K.M."/>
            <person name="Andrzejewski T.M."/>
            <person name="Davidsen T.M."/>
            <person name="Wayne K.J."/>
            <person name="Tettelin H."/>
            <person name="Glass J.I."/>
            <person name="Rusch D."/>
            <person name="Podicherti R."/>
            <person name="Tsui H.-C.T."/>
            <person name="Winkler M.E."/>
        </authorList>
    </citation>
    <scope>NUCLEOTIDE SEQUENCE</scope>
</reference>
<feature type="domain" description="Phospholipid/glycerol acyltransferase" evidence="1">
    <location>
        <begin position="1"/>
        <end position="129"/>
    </location>
</feature>
<proteinExistence type="predicted"/>
<dbReference type="SMART" id="SM00563">
    <property type="entry name" value="PlsC"/>
    <property type="match status" value="1"/>
</dbReference>
<accession>A0A383DJB7</accession>
<evidence type="ECO:0000259" key="1">
    <source>
        <dbReference type="SMART" id="SM00563"/>
    </source>
</evidence>